<keyword evidence="4" id="KW-1185">Reference proteome</keyword>
<gene>
    <name evidence="3" type="ORF">JHT90_05195</name>
</gene>
<proteinExistence type="predicted"/>
<accession>A0A974NH52</accession>
<keyword evidence="2" id="KW-1133">Transmembrane helix</keyword>
<evidence type="ECO:0008006" key="5">
    <source>
        <dbReference type="Google" id="ProtNLM"/>
    </source>
</evidence>
<organism evidence="3 4">
    <name type="scientific">Entomomonas asaccharolytica</name>
    <dbReference type="NCBI Taxonomy" id="2785331"/>
    <lineage>
        <taxon>Bacteria</taxon>
        <taxon>Pseudomonadati</taxon>
        <taxon>Pseudomonadota</taxon>
        <taxon>Gammaproteobacteria</taxon>
        <taxon>Pseudomonadales</taxon>
        <taxon>Pseudomonadaceae</taxon>
        <taxon>Entomomonas</taxon>
    </lineage>
</organism>
<feature type="transmembrane region" description="Helical" evidence="2">
    <location>
        <begin position="51"/>
        <end position="81"/>
    </location>
</feature>
<evidence type="ECO:0000313" key="3">
    <source>
        <dbReference type="EMBL" id="QQP86636.1"/>
    </source>
</evidence>
<evidence type="ECO:0000256" key="1">
    <source>
        <dbReference type="SAM" id="MobiDB-lite"/>
    </source>
</evidence>
<feature type="region of interest" description="Disordered" evidence="1">
    <location>
        <begin position="99"/>
        <end position="120"/>
    </location>
</feature>
<dbReference type="AlphaFoldDB" id="A0A974NH52"/>
<reference evidence="3 4" key="1">
    <citation type="submission" date="2021-01" db="EMBL/GenBank/DDBJ databases">
        <title>Entomomonas sp. F2A isolated from a house cricket (Acheta domesticus).</title>
        <authorList>
            <person name="Spergser J."/>
            <person name="Busse H.-J."/>
        </authorList>
    </citation>
    <scope>NUCLEOTIDE SEQUENCE [LARGE SCALE GENOMIC DNA]</scope>
    <source>
        <strain evidence="3 4">F2A</strain>
    </source>
</reference>
<evidence type="ECO:0000313" key="4">
    <source>
        <dbReference type="Proteomes" id="UP000595278"/>
    </source>
</evidence>
<dbReference type="KEGG" id="eaz:JHT90_05195"/>
<feature type="compositionally biased region" description="Polar residues" evidence="1">
    <location>
        <begin position="107"/>
        <end position="120"/>
    </location>
</feature>
<dbReference type="Proteomes" id="UP000595278">
    <property type="component" value="Chromosome"/>
</dbReference>
<keyword evidence="2" id="KW-0812">Transmembrane</keyword>
<keyword evidence="2" id="KW-0472">Membrane</keyword>
<sequence length="120" mass="13805">MTAYSKSSPSIWQKIRNLFNRGYEKVAAQELQIASAMGSKLSGIGYTLTRLVFFVIKLAAIVVLFWLALWLFIFMMAWIAFKFITFNRTVKQYHKTNEFSADDSGNKRSNTYDNNGNLLD</sequence>
<name>A0A974NH52_9GAMM</name>
<evidence type="ECO:0000256" key="2">
    <source>
        <dbReference type="SAM" id="Phobius"/>
    </source>
</evidence>
<protein>
    <recommendedName>
        <fullName evidence="5">DUF3742 family protein</fullName>
    </recommendedName>
</protein>
<dbReference type="EMBL" id="CP067393">
    <property type="protein sequence ID" value="QQP86636.1"/>
    <property type="molecule type" value="Genomic_DNA"/>
</dbReference>
<dbReference type="RefSeq" id="WP_201094883.1">
    <property type="nucleotide sequence ID" value="NZ_CP067393.1"/>
</dbReference>